<protein>
    <submittedName>
        <fullName evidence="2">Uncharacterized protein</fullName>
    </submittedName>
</protein>
<evidence type="ECO:0000313" key="2">
    <source>
        <dbReference type="EMBL" id="CCH75340.1"/>
    </source>
</evidence>
<feature type="region of interest" description="Disordered" evidence="1">
    <location>
        <begin position="1"/>
        <end position="46"/>
    </location>
</feature>
<reference evidence="2 3" key="1">
    <citation type="journal article" date="2013" name="ISME J.">
        <title>A metabolic model for members of the genus Tetrasphaera involved in enhanced biological phosphorus removal.</title>
        <authorList>
            <person name="Kristiansen R."/>
            <person name="Nguyen H.T.T."/>
            <person name="Saunders A.M."/>
            <person name="Nielsen J.L."/>
            <person name="Wimmer R."/>
            <person name="Le V.Q."/>
            <person name="McIlroy S.J."/>
            <person name="Petrovski S."/>
            <person name="Seviour R.J."/>
            <person name="Calteau A."/>
            <person name="Nielsen K.L."/>
            <person name="Nielsen P.H."/>
        </authorList>
    </citation>
    <scope>NUCLEOTIDE SEQUENCE [LARGE SCALE GENOMIC DNA]</scope>
    <source>
        <strain evidence="2 3">Ben110</strain>
    </source>
</reference>
<accession>W6K2M5</accession>
<proteinExistence type="predicted"/>
<evidence type="ECO:0000256" key="1">
    <source>
        <dbReference type="SAM" id="MobiDB-lite"/>
    </source>
</evidence>
<feature type="compositionally biased region" description="Low complexity" evidence="1">
    <location>
        <begin position="13"/>
        <end position="29"/>
    </location>
</feature>
<dbReference type="STRING" id="1193182.BN11_650013"/>
<comment type="caution">
    <text evidence="2">The sequence shown here is derived from an EMBL/GenBank/DDBJ whole genome shotgun (WGS) entry which is preliminary data.</text>
</comment>
<dbReference type="RefSeq" id="WP_048695733.1">
    <property type="nucleotide sequence ID" value="NZ_HG764815.1"/>
</dbReference>
<organism evidence="2 3">
    <name type="scientific">Nostocoides australiense Ben110</name>
    <dbReference type="NCBI Taxonomy" id="1193182"/>
    <lineage>
        <taxon>Bacteria</taxon>
        <taxon>Bacillati</taxon>
        <taxon>Actinomycetota</taxon>
        <taxon>Actinomycetes</taxon>
        <taxon>Micrococcales</taxon>
        <taxon>Intrasporangiaceae</taxon>
        <taxon>Nostocoides</taxon>
    </lineage>
</organism>
<evidence type="ECO:0000313" key="3">
    <source>
        <dbReference type="Proteomes" id="UP000035763"/>
    </source>
</evidence>
<dbReference type="EMBL" id="CAJA01000491">
    <property type="protein sequence ID" value="CCH75340.1"/>
    <property type="molecule type" value="Genomic_DNA"/>
</dbReference>
<dbReference type="AlphaFoldDB" id="W6K2M5"/>
<keyword evidence="3" id="KW-1185">Reference proteome</keyword>
<sequence length="125" mass="13312">MSSANRTSTPVYASATDTRTGASGSASSSPERRVTEPTADTAGPAYPMTKADLIVDGIDWRMPDWVRPAQNSGFFSESASPADKVYVRGLDQSWRQLQPTPGKPIYTDTGTAQGMSVEPLDQALA</sequence>
<gene>
    <name evidence="2" type="ORF">BN11_650013</name>
</gene>
<dbReference type="OrthoDB" id="3446067at2"/>
<name>W6K2M5_9MICO</name>
<feature type="compositionally biased region" description="Polar residues" evidence="1">
    <location>
        <begin position="1"/>
        <end position="11"/>
    </location>
</feature>
<feature type="region of interest" description="Disordered" evidence="1">
    <location>
        <begin position="96"/>
        <end position="125"/>
    </location>
</feature>
<dbReference type="Proteomes" id="UP000035763">
    <property type="component" value="Unassembled WGS sequence"/>
</dbReference>